<dbReference type="GO" id="GO:1990918">
    <property type="term" value="P:double-strand break repair involved in meiotic recombination"/>
    <property type="evidence" value="ECO:0000318"/>
    <property type="project" value="GO_Central"/>
</dbReference>
<dbReference type="SMART" id="SM00488">
    <property type="entry name" value="DEXDc2"/>
    <property type="match status" value="1"/>
</dbReference>
<keyword evidence="7" id="KW-0227">DNA damage</keyword>
<evidence type="ECO:0000256" key="11">
    <source>
        <dbReference type="ARBA" id="ARBA00023004"/>
    </source>
</evidence>
<dbReference type="PANTHER" id="PTHR11472:SF47">
    <property type="entry name" value="FANCONI ANEMIA GROUP J PROTEIN"/>
    <property type="match status" value="1"/>
</dbReference>
<feature type="domain" description="Helicase ATP-binding" evidence="18">
    <location>
        <begin position="19"/>
        <end position="348"/>
    </location>
</feature>
<dbReference type="PANTHER" id="PTHR11472">
    <property type="entry name" value="DNA REPAIR DEAD HELICASE RAD3/XP-D SUBFAMILY MEMBER"/>
    <property type="match status" value="1"/>
</dbReference>
<evidence type="ECO:0000256" key="2">
    <source>
        <dbReference type="ARBA" id="ARBA00004123"/>
    </source>
</evidence>
<dbReference type="GO" id="GO:0005634">
    <property type="term" value="C:nucleus"/>
    <property type="evidence" value="ECO:0000318"/>
    <property type="project" value="GO_Central"/>
</dbReference>
<sequence length="1247" mass="138513">MASSSPAKASQQSPVYQIGGVPVSFPYKPYGPQLAFMSKVIATLDRAHRHGHCQALLESPTGTGKSLSLLCASLAWQNELKLKKCGSKFADSRPSFDPPRRTDASGSGESGGDENPFLNGGGFIPEPDPPVTGNLEQASTGTSNGAEKNQKIPTIIFASRTHSQISQVISEYRKTSYRVPMVVLASRKHYCTNKYICQKENVDEECKLLIKKSEVACSEFRNVKGVLADPSLQKGGSLEVHDIEDLVKLGKKQKGCSYFAARTMVGNAQIVFSPYSYILNPIIRRAMEIDLKGSIVILDEAHNIEDMAREAGSLDVEEEILDTLLKELEQLIIIEGVASIYQPLFDMVQGLITWIIERKSNLEKHEFEHHYSCWTGDKALRELQVAGVTQQCFPILQDCAAKAIRAAAEMEGVHLSGMSAATLEGLFSSLGYIFSDNGNQASDYQLVVQRFVKRDASFVASGWTHSFCLWCLSPAVVFREIADLCLSVILTSGTLSPMSSFASELGIPFEISIEAQHVIDMESQLWAAVISHGPGKMCLNASYKTSDDFAFQDSLGSSLEEICKIVPGGVLIFFPSYKMLDKLSSRWSQTGQWSRLNAIKPLFVEPRGSQDDFHSVLKGYYDSIRGFERVVPRKLKKGHNRQFQFSHEYVSNPQKGGAAFLAVCRGKVSEGINFSDENARAVIIIGIPFPNKSDIKVVLKKSYNDKYRNSKKLLPGNEWYCQQAFRALNQAAGRCIRHRFDHGAVILLDERLKREGNLNYISKWLRKSIRRYDSFENSLEGLQHFFLNVEEQVHRRHAVARNAEIVTCVIDDEDSSPLTSYAATKKKPRTKNKESDDLSNHNGSGSSFDPKTSRTSNKEGIKESNTKTGNLGKFLTDLKNDVVSFFQLNENSKVEAPEQFHEDEKAKNSSNEYHSLHSNSECFDAAYVVSHFDSPDQSTITENLAESNSTTCPIHTVKVENIDTDTVHASKQSNQMPYKSIPQTISCDVPSCNPYSFCVTPERKVDENCIPDENMEPSSVNMSVNFQSHKRKTPLSLNLDRHIQMELFRSTDSSSYPADHFQESITGAKLINLSQNEGSHFSESFNNVSDGSTTIEACLLCRVCKTELGLVEKQCLVSCSFISSTKSYVASLLPNESTQTHEQKSIAKDAQKNVQVIICDVLSIDHRLHQSCASEVDLPHGVWCEEDGCVFRTVLCPFCNGSETCLGVLILATDASNTKLLNKVHLQVLFYADCVDVKMPEMAAEVC</sequence>
<dbReference type="eggNOG" id="KOG1132">
    <property type="taxonomic scope" value="Eukaryota"/>
</dbReference>
<dbReference type="OrthoDB" id="19182at2759"/>
<dbReference type="GO" id="GO:0003678">
    <property type="term" value="F:DNA helicase activity"/>
    <property type="evidence" value="ECO:0000318"/>
    <property type="project" value="GO_Central"/>
</dbReference>
<evidence type="ECO:0000256" key="9">
    <source>
        <dbReference type="ARBA" id="ARBA00022806"/>
    </source>
</evidence>
<dbReference type="Pfam" id="PF06733">
    <property type="entry name" value="DEAD_2"/>
    <property type="match status" value="1"/>
</dbReference>
<keyword evidence="5" id="KW-0479">Metal-binding</keyword>
<dbReference type="InterPro" id="IPR006554">
    <property type="entry name" value="Helicase-like_DEXD_c2"/>
</dbReference>
<name>U5D9X9_AMBTC</name>
<keyword evidence="13" id="KW-0234">DNA repair</keyword>
<evidence type="ECO:0000313" key="19">
    <source>
        <dbReference type="EMBL" id="ERN17193.1"/>
    </source>
</evidence>
<dbReference type="PROSITE" id="PS51193">
    <property type="entry name" value="HELICASE_ATP_BIND_2"/>
    <property type="match status" value="1"/>
</dbReference>
<keyword evidence="10" id="KW-0067">ATP-binding</keyword>
<evidence type="ECO:0000259" key="18">
    <source>
        <dbReference type="PROSITE" id="PS51193"/>
    </source>
</evidence>
<dbReference type="AlphaFoldDB" id="U5D9X9"/>
<dbReference type="InterPro" id="IPR010614">
    <property type="entry name" value="RAD3-like_helicase_DEAD"/>
</dbReference>
<feature type="region of interest" description="Disordered" evidence="17">
    <location>
        <begin position="894"/>
        <end position="913"/>
    </location>
</feature>
<evidence type="ECO:0000256" key="4">
    <source>
        <dbReference type="ARBA" id="ARBA00022485"/>
    </source>
</evidence>
<comment type="cofactor">
    <cofactor evidence="1">
        <name>[4Fe-4S] cluster</name>
        <dbReference type="ChEBI" id="CHEBI:49883"/>
    </cofactor>
</comment>
<keyword evidence="20" id="KW-1185">Reference proteome</keyword>
<evidence type="ECO:0000256" key="5">
    <source>
        <dbReference type="ARBA" id="ARBA00022723"/>
    </source>
</evidence>
<dbReference type="GO" id="GO:0003677">
    <property type="term" value="F:DNA binding"/>
    <property type="evidence" value="ECO:0007669"/>
    <property type="project" value="InterPro"/>
</dbReference>
<keyword evidence="14" id="KW-0413">Isomerase</keyword>
<accession>U5D9X9</accession>
<gene>
    <name evidence="19" type="ORF">AMTR_s00044p00154010</name>
</gene>
<dbReference type="InterPro" id="IPR027417">
    <property type="entry name" value="P-loop_NTPase"/>
</dbReference>
<dbReference type="PROSITE" id="PS00690">
    <property type="entry name" value="DEAH_ATP_HELICASE"/>
    <property type="match status" value="1"/>
</dbReference>
<evidence type="ECO:0000256" key="7">
    <source>
        <dbReference type="ARBA" id="ARBA00022763"/>
    </source>
</evidence>
<keyword evidence="12" id="KW-0411">Iron-sulfur</keyword>
<dbReference type="GO" id="GO:0046872">
    <property type="term" value="F:metal ion binding"/>
    <property type="evidence" value="ECO:0007669"/>
    <property type="project" value="UniProtKB-KW"/>
</dbReference>
<dbReference type="OMA" id="RVMRISC"/>
<dbReference type="GO" id="GO:0051539">
    <property type="term" value="F:4 iron, 4 sulfur cluster binding"/>
    <property type="evidence" value="ECO:0007669"/>
    <property type="project" value="UniProtKB-KW"/>
</dbReference>
<dbReference type="InterPro" id="IPR014013">
    <property type="entry name" value="Helic_SF1/SF2_ATP-bd_DinG/Rad3"/>
</dbReference>
<evidence type="ECO:0000256" key="1">
    <source>
        <dbReference type="ARBA" id="ARBA00001966"/>
    </source>
</evidence>
<dbReference type="Gramene" id="ERN17193">
    <property type="protein sequence ID" value="ERN17193"/>
    <property type="gene ID" value="AMTR_s00044p00154010"/>
</dbReference>
<evidence type="ECO:0000256" key="14">
    <source>
        <dbReference type="ARBA" id="ARBA00023235"/>
    </source>
</evidence>
<proteinExistence type="inferred from homology"/>
<evidence type="ECO:0000256" key="8">
    <source>
        <dbReference type="ARBA" id="ARBA00022801"/>
    </source>
</evidence>
<dbReference type="FunFam" id="3.40.50.300:FF:000731">
    <property type="entry name" value="Fanconi anemia group J protein homolog"/>
    <property type="match status" value="1"/>
</dbReference>
<feature type="compositionally biased region" description="Basic and acidic residues" evidence="17">
    <location>
        <begin position="894"/>
        <end position="907"/>
    </location>
</feature>
<dbReference type="SMART" id="SM00491">
    <property type="entry name" value="HELICc2"/>
    <property type="match status" value="1"/>
</dbReference>
<comment type="subcellular location">
    <subcellularLocation>
        <location evidence="2">Nucleus</location>
    </subcellularLocation>
</comment>
<evidence type="ECO:0000256" key="10">
    <source>
        <dbReference type="ARBA" id="ARBA00022840"/>
    </source>
</evidence>
<comment type="similarity">
    <text evidence="3">Belongs to the DEAD box helicase family. DEAH subfamily.</text>
</comment>
<feature type="region of interest" description="Disordered" evidence="17">
    <location>
        <begin position="89"/>
        <end position="147"/>
    </location>
</feature>
<dbReference type="SUPFAM" id="SSF52540">
    <property type="entry name" value="P-loop containing nucleoside triphosphate hydrolases"/>
    <property type="match status" value="1"/>
</dbReference>
<evidence type="ECO:0000256" key="13">
    <source>
        <dbReference type="ARBA" id="ARBA00023204"/>
    </source>
</evidence>
<dbReference type="HOGENOM" id="CLU_006515_1_0_1"/>
<dbReference type="InterPro" id="IPR045028">
    <property type="entry name" value="DinG/Rad3-like"/>
</dbReference>
<evidence type="ECO:0000313" key="20">
    <source>
        <dbReference type="Proteomes" id="UP000017836"/>
    </source>
</evidence>
<dbReference type="Gene3D" id="3.40.50.300">
    <property type="entry name" value="P-loop containing nucleotide triphosphate hydrolases"/>
    <property type="match status" value="2"/>
</dbReference>
<dbReference type="InterPro" id="IPR006555">
    <property type="entry name" value="ATP-dep_Helicase_C"/>
</dbReference>
<keyword evidence="4" id="KW-0004">4Fe-4S</keyword>
<reference evidence="20" key="1">
    <citation type="journal article" date="2013" name="Science">
        <title>The Amborella genome and the evolution of flowering plants.</title>
        <authorList>
            <consortium name="Amborella Genome Project"/>
        </authorList>
    </citation>
    <scope>NUCLEOTIDE SEQUENCE [LARGE SCALE GENOMIC DNA]</scope>
</reference>
<dbReference type="Pfam" id="PF13307">
    <property type="entry name" value="Helicase_C_2"/>
    <property type="match status" value="1"/>
</dbReference>
<keyword evidence="11" id="KW-0408">Iron</keyword>
<evidence type="ECO:0000256" key="16">
    <source>
        <dbReference type="ARBA" id="ARBA00082714"/>
    </source>
</evidence>
<evidence type="ECO:0000256" key="17">
    <source>
        <dbReference type="SAM" id="MobiDB-lite"/>
    </source>
</evidence>
<organism evidence="19 20">
    <name type="scientific">Amborella trichopoda</name>
    <dbReference type="NCBI Taxonomy" id="13333"/>
    <lineage>
        <taxon>Eukaryota</taxon>
        <taxon>Viridiplantae</taxon>
        <taxon>Streptophyta</taxon>
        <taxon>Embryophyta</taxon>
        <taxon>Tracheophyta</taxon>
        <taxon>Spermatophyta</taxon>
        <taxon>Magnoliopsida</taxon>
        <taxon>Amborellales</taxon>
        <taxon>Amborellaceae</taxon>
        <taxon>Amborella</taxon>
    </lineage>
</organism>
<keyword evidence="6" id="KW-0547">Nucleotide-binding</keyword>
<dbReference type="Proteomes" id="UP000017836">
    <property type="component" value="Unassembled WGS sequence"/>
</dbReference>
<dbReference type="CDD" id="cd18788">
    <property type="entry name" value="SF2_C_XPD"/>
    <property type="match status" value="1"/>
</dbReference>
<keyword evidence="15" id="KW-0539">Nucleus</keyword>
<dbReference type="EMBL" id="KI392384">
    <property type="protein sequence ID" value="ERN17193.1"/>
    <property type="molecule type" value="Genomic_DNA"/>
</dbReference>
<protein>
    <recommendedName>
        <fullName evidence="16">DNA 5'-3' helicase FANCJ</fullName>
    </recommendedName>
</protein>
<feature type="region of interest" description="Disordered" evidence="17">
    <location>
        <begin position="819"/>
        <end position="872"/>
    </location>
</feature>
<dbReference type="GO" id="GO:0016818">
    <property type="term" value="F:hydrolase activity, acting on acid anhydrides, in phosphorus-containing anhydrides"/>
    <property type="evidence" value="ECO:0007669"/>
    <property type="project" value="InterPro"/>
</dbReference>
<evidence type="ECO:0000256" key="3">
    <source>
        <dbReference type="ARBA" id="ARBA00008792"/>
    </source>
</evidence>
<dbReference type="STRING" id="13333.U5D9X9"/>
<keyword evidence="9" id="KW-0347">Helicase</keyword>
<keyword evidence="8" id="KW-0378">Hydrolase</keyword>
<evidence type="ECO:0000256" key="6">
    <source>
        <dbReference type="ARBA" id="ARBA00022741"/>
    </source>
</evidence>
<dbReference type="InterPro" id="IPR002464">
    <property type="entry name" value="DNA/RNA_helicase_DEAH_CS"/>
</dbReference>
<evidence type="ECO:0000256" key="15">
    <source>
        <dbReference type="ARBA" id="ARBA00023242"/>
    </source>
</evidence>
<feature type="compositionally biased region" description="Basic and acidic residues" evidence="17">
    <location>
        <begin position="856"/>
        <end position="865"/>
    </location>
</feature>
<dbReference type="GO" id="GO:0005524">
    <property type="term" value="F:ATP binding"/>
    <property type="evidence" value="ECO:0007669"/>
    <property type="project" value="UniProtKB-KW"/>
</dbReference>
<feature type="compositionally biased region" description="Polar residues" evidence="17">
    <location>
        <begin position="840"/>
        <end position="855"/>
    </location>
</feature>
<dbReference type="GO" id="GO:0006289">
    <property type="term" value="P:nucleotide-excision repair"/>
    <property type="evidence" value="ECO:0000318"/>
    <property type="project" value="GO_Central"/>
</dbReference>
<evidence type="ECO:0000256" key="12">
    <source>
        <dbReference type="ARBA" id="ARBA00023014"/>
    </source>
</evidence>
<feature type="compositionally biased region" description="Polar residues" evidence="17">
    <location>
        <begin position="134"/>
        <end position="147"/>
    </location>
</feature>